<evidence type="ECO:0000256" key="1">
    <source>
        <dbReference type="SAM" id="MobiDB-lite"/>
    </source>
</evidence>
<protein>
    <submittedName>
        <fullName evidence="2">Uncharacterized protein</fullName>
    </submittedName>
</protein>
<evidence type="ECO:0000313" key="3">
    <source>
        <dbReference type="Proteomes" id="UP001215598"/>
    </source>
</evidence>
<dbReference type="EMBL" id="JARKIB010000078">
    <property type="protein sequence ID" value="KAJ7747034.1"/>
    <property type="molecule type" value="Genomic_DNA"/>
</dbReference>
<reference evidence="2" key="1">
    <citation type="submission" date="2023-03" db="EMBL/GenBank/DDBJ databases">
        <title>Massive genome expansion in bonnet fungi (Mycena s.s.) driven by repeated elements and novel gene families across ecological guilds.</title>
        <authorList>
            <consortium name="Lawrence Berkeley National Laboratory"/>
            <person name="Harder C.B."/>
            <person name="Miyauchi S."/>
            <person name="Viragh M."/>
            <person name="Kuo A."/>
            <person name="Thoen E."/>
            <person name="Andreopoulos B."/>
            <person name="Lu D."/>
            <person name="Skrede I."/>
            <person name="Drula E."/>
            <person name="Henrissat B."/>
            <person name="Morin E."/>
            <person name="Kohler A."/>
            <person name="Barry K."/>
            <person name="LaButti K."/>
            <person name="Morin E."/>
            <person name="Salamov A."/>
            <person name="Lipzen A."/>
            <person name="Mereny Z."/>
            <person name="Hegedus B."/>
            <person name="Baldrian P."/>
            <person name="Stursova M."/>
            <person name="Weitz H."/>
            <person name="Taylor A."/>
            <person name="Grigoriev I.V."/>
            <person name="Nagy L.G."/>
            <person name="Martin F."/>
            <person name="Kauserud H."/>
        </authorList>
    </citation>
    <scope>NUCLEOTIDE SEQUENCE</scope>
    <source>
        <strain evidence="2">CBHHK182m</strain>
    </source>
</reference>
<gene>
    <name evidence="2" type="ORF">B0H16DRAFT_1462260</name>
</gene>
<proteinExistence type="predicted"/>
<keyword evidence="3" id="KW-1185">Reference proteome</keyword>
<accession>A0AAD7N569</accession>
<organism evidence="2 3">
    <name type="scientific">Mycena metata</name>
    <dbReference type="NCBI Taxonomy" id="1033252"/>
    <lineage>
        <taxon>Eukaryota</taxon>
        <taxon>Fungi</taxon>
        <taxon>Dikarya</taxon>
        <taxon>Basidiomycota</taxon>
        <taxon>Agaricomycotina</taxon>
        <taxon>Agaricomycetes</taxon>
        <taxon>Agaricomycetidae</taxon>
        <taxon>Agaricales</taxon>
        <taxon>Marasmiineae</taxon>
        <taxon>Mycenaceae</taxon>
        <taxon>Mycena</taxon>
    </lineage>
</organism>
<name>A0AAD7N569_9AGAR</name>
<feature type="region of interest" description="Disordered" evidence="1">
    <location>
        <begin position="32"/>
        <end position="65"/>
    </location>
</feature>
<evidence type="ECO:0000313" key="2">
    <source>
        <dbReference type="EMBL" id="KAJ7747034.1"/>
    </source>
</evidence>
<comment type="caution">
    <text evidence="2">The sequence shown here is derived from an EMBL/GenBank/DDBJ whole genome shotgun (WGS) entry which is preliminary data.</text>
</comment>
<dbReference type="AlphaFoldDB" id="A0AAD7N569"/>
<sequence>MHLFNGPFAFRATEASRWGKIALLNPHVATNLEPGNQEREYPSGQRHQSRSCVSSTAPKEKPQENDLCLRDAKRAALTFSGVGGSGNAGGGLILKESVAGLTGMEEGERVRRFAGADTTGNGEMAADRCHALVDHGDRLRVLPQPSKLRAQLGLSRIVDRNSDESSFCMGSGDVKASAIAARGRKTTERIWSRLNEAAMNSGLDVTPRRQKASPTFCLEEGTAVVVVVKASPSAESFTWPFDGFGTLGEPPWLLFSFLFFLFPSTTTSDLSALPRHRMVTIFFASNRGPGGNGLQTVVSKLESVARRKPQGGKTNGQRSSNGGISLACELYLMTCQQANSRKSRSTPSLSLLHGHLVCPFRDGGYAWAFSSSWDGANFADGDTLKRLTRNGDAVHRPGIEWMRSASGESRSRRRAVAETPLAASVAVEPPTAVEMPQREA</sequence>
<dbReference type="Proteomes" id="UP001215598">
    <property type="component" value="Unassembled WGS sequence"/>
</dbReference>